<keyword evidence="10 20" id="KW-0479">Metal-binding</keyword>
<keyword evidence="13 20" id="KW-0106">Calcium</keyword>
<dbReference type="EMBL" id="FMYP01000022">
    <property type="protein sequence ID" value="SDC23962.1"/>
    <property type="molecule type" value="Genomic_DNA"/>
</dbReference>
<keyword evidence="16" id="KW-0472">Membrane</keyword>
<sequence length="297" mass="34391">MLMYWFLKFFPTVCLLLAFCYSHSQTTTNLEEQKETLNKGSIIKGSFYKIKKSEAFAAVNQSSHFGLFHDNYFVSGIPTNKKISRNTIDAKFQVSIQQRIIKGNLPLNSFLFLTYTQKAFWSIGKESKPFTDNNFNPGVSMSSLLLLDSKLRGIFVFSIEHESNGRDSIQSRSWNYTALSYTHFYNIWFSSQVKMWGGWIDEKNNHDLLTYKGYGLVAFNYQSKSDRLWVSLILNPTNRLNNCNTTVEVNFKTGPNVNQFLFLQYYSGFGENMLDYSNYTSMVRVGICIKPSIKNFY</sequence>
<evidence type="ECO:0000256" key="18">
    <source>
        <dbReference type="ARBA" id="ARBA00032375"/>
    </source>
</evidence>
<dbReference type="GO" id="GO:0004623">
    <property type="term" value="F:phospholipase A2 activity"/>
    <property type="evidence" value="ECO:0007669"/>
    <property type="project" value="UniProtKB-EC"/>
</dbReference>
<evidence type="ECO:0000256" key="1">
    <source>
        <dbReference type="ARBA" id="ARBA00000111"/>
    </source>
</evidence>
<dbReference type="Pfam" id="PF02253">
    <property type="entry name" value="PLA1"/>
    <property type="match status" value="1"/>
</dbReference>
<dbReference type="SUPFAM" id="SSF56931">
    <property type="entry name" value="Outer membrane phospholipase A (OMPLA)"/>
    <property type="match status" value="1"/>
</dbReference>
<dbReference type="InterPro" id="IPR036541">
    <property type="entry name" value="PLipase_A1_sf"/>
</dbReference>
<feature type="binding site" description="in dimeric form" evidence="20">
    <location>
        <position position="166"/>
    </location>
    <ligand>
        <name>Ca(2+)</name>
        <dbReference type="ChEBI" id="CHEBI:29108"/>
        <label>1</label>
    </ligand>
</feature>
<dbReference type="GO" id="GO:0046872">
    <property type="term" value="F:metal ion binding"/>
    <property type="evidence" value="ECO:0007669"/>
    <property type="project" value="UniProtKB-KW"/>
</dbReference>
<dbReference type="InterPro" id="IPR003187">
    <property type="entry name" value="PLipase_A1"/>
</dbReference>
<organism evidence="22 23">
    <name type="scientific">Williamwhitmania taraxaci</name>
    <dbReference type="NCBI Taxonomy" id="1640674"/>
    <lineage>
        <taxon>Bacteria</taxon>
        <taxon>Pseudomonadati</taxon>
        <taxon>Bacteroidota</taxon>
        <taxon>Bacteroidia</taxon>
        <taxon>Bacteroidales</taxon>
        <taxon>Williamwhitmaniaceae</taxon>
        <taxon>Williamwhitmania</taxon>
    </lineage>
</organism>
<dbReference type="EC" id="3.1.1.4" evidence="7"/>
<evidence type="ECO:0000256" key="3">
    <source>
        <dbReference type="ARBA" id="ARBA00004571"/>
    </source>
</evidence>
<dbReference type="AlphaFoldDB" id="A0A1G6JYV3"/>
<evidence type="ECO:0000256" key="11">
    <source>
        <dbReference type="ARBA" id="ARBA00022729"/>
    </source>
</evidence>
<feature type="active site" description="Nucleophile" evidence="19">
    <location>
        <position position="163"/>
    </location>
</feature>
<proteinExistence type="inferred from homology"/>
<dbReference type="GO" id="GO:0016042">
    <property type="term" value="P:lipid catabolic process"/>
    <property type="evidence" value="ECO:0007669"/>
    <property type="project" value="UniProtKB-KW"/>
</dbReference>
<keyword evidence="12" id="KW-0378">Hydrolase</keyword>
<accession>A0A1G6JYV3</accession>
<dbReference type="GO" id="GO:0008970">
    <property type="term" value="F:phospholipase A1 activity"/>
    <property type="evidence" value="ECO:0007669"/>
    <property type="project" value="UniProtKB-EC"/>
</dbReference>
<evidence type="ECO:0000256" key="8">
    <source>
        <dbReference type="ARBA" id="ARBA00022452"/>
    </source>
</evidence>
<evidence type="ECO:0000256" key="6">
    <source>
        <dbReference type="ARBA" id="ARBA00013179"/>
    </source>
</evidence>
<evidence type="ECO:0000256" key="14">
    <source>
        <dbReference type="ARBA" id="ARBA00022963"/>
    </source>
</evidence>
<feature type="signal peptide" evidence="21">
    <location>
        <begin position="1"/>
        <end position="24"/>
    </location>
</feature>
<evidence type="ECO:0000256" key="16">
    <source>
        <dbReference type="ARBA" id="ARBA00023136"/>
    </source>
</evidence>
<comment type="similarity">
    <text evidence="4">Belongs to the phospholipase A1 family.</text>
</comment>
<comment type="subunit">
    <text evidence="5">Homodimer; dimerization is reversible, and the dimeric form is the active one.</text>
</comment>
<comment type="cofactor">
    <cofactor evidence="20">
        <name>Ca(2+)</name>
        <dbReference type="ChEBI" id="CHEBI:29108"/>
    </cofactor>
    <text evidence="20">Binds 1 Ca(2+) ion per monomer.</text>
</comment>
<keyword evidence="15" id="KW-0443">Lipid metabolism</keyword>
<comment type="catalytic activity">
    <reaction evidence="1">
        <text>a 1,2-diacyl-sn-glycero-3-phosphocholine + H2O = a 2-acyl-sn-glycero-3-phosphocholine + a fatty acid + H(+)</text>
        <dbReference type="Rhea" id="RHEA:18689"/>
        <dbReference type="ChEBI" id="CHEBI:15377"/>
        <dbReference type="ChEBI" id="CHEBI:15378"/>
        <dbReference type="ChEBI" id="CHEBI:28868"/>
        <dbReference type="ChEBI" id="CHEBI:57643"/>
        <dbReference type="ChEBI" id="CHEBI:57875"/>
        <dbReference type="EC" id="3.1.1.32"/>
    </reaction>
</comment>
<dbReference type="Proteomes" id="UP000199452">
    <property type="component" value="Unassembled WGS sequence"/>
</dbReference>
<comment type="catalytic activity">
    <reaction evidence="2">
        <text>a 1,2-diacyl-sn-glycero-3-phosphocholine + H2O = a 1-acyl-sn-glycero-3-phosphocholine + a fatty acid + H(+)</text>
        <dbReference type="Rhea" id="RHEA:15801"/>
        <dbReference type="ChEBI" id="CHEBI:15377"/>
        <dbReference type="ChEBI" id="CHEBI:15378"/>
        <dbReference type="ChEBI" id="CHEBI:28868"/>
        <dbReference type="ChEBI" id="CHEBI:57643"/>
        <dbReference type="ChEBI" id="CHEBI:58168"/>
        <dbReference type="EC" id="3.1.1.4"/>
    </reaction>
</comment>
<evidence type="ECO:0000256" key="9">
    <source>
        <dbReference type="ARBA" id="ARBA00022692"/>
    </source>
</evidence>
<gene>
    <name evidence="22" type="ORF">SAMN05216323_102227</name>
</gene>
<evidence type="ECO:0000256" key="7">
    <source>
        <dbReference type="ARBA" id="ARBA00013278"/>
    </source>
</evidence>
<name>A0A1G6JYV3_9BACT</name>
<evidence type="ECO:0000256" key="5">
    <source>
        <dbReference type="ARBA" id="ARBA00011702"/>
    </source>
</evidence>
<evidence type="ECO:0000256" key="10">
    <source>
        <dbReference type="ARBA" id="ARBA00022723"/>
    </source>
</evidence>
<keyword evidence="8" id="KW-1134">Transmembrane beta strand</keyword>
<evidence type="ECO:0000256" key="12">
    <source>
        <dbReference type="ARBA" id="ARBA00022801"/>
    </source>
</evidence>
<keyword evidence="11 21" id="KW-0732">Signal</keyword>
<reference evidence="22 23" key="1">
    <citation type="submission" date="2016-09" db="EMBL/GenBank/DDBJ databases">
        <authorList>
            <person name="Capua I."/>
            <person name="De Benedictis P."/>
            <person name="Joannis T."/>
            <person name="Lombin L.H."/>
            <person name="Cattoli G."/>
        </authorList>
    </citation>
    <scope>NUCLEOTIDE SEQUENCE [LARGE SCALE GENOMIC DNA]</scope>
    <source>
        <strain evidence="22 23">A7P-90m</strain>
    </source>
</reference>
<dbReference type="GO" id="GO:0009279">
    <property type="term" value="C:cell outer membrane"/>
    <property type="evidence" value="ECO:0007669"/>
    <property type="project" value="UniProtKB-SubCell"/>
</dbReference>
<dbReference type="EC" id="3.1.1.32" evidence="6"/>
<evidence type="ECO:0000313" key="22">
    <source>
        <dbReference type="EMBL" id="SDC23962.1"/>
    </source>
</evidence>
<feature type="binding site" description="in dimeric form" evidence="20">
    <location>
        <position position="171"/>
    </location>
    <ligand>
        <name>Ca(2+)</name>
        <dbReference type="ChEBI" id="CHEBI:29108"/>
        <label>1</label>
    </ligand>
</feature>
<dbReference type="OrthoDB" id="188433at2"/>
<evidence type="ECO:0000256" key="21">
    <source>
        <dbReference type="SAM" id="SignalP"/>
    </source>
</evidence>
<dbReference type="PANTHER" id="PTHR40457:SF1">
    <property type="entry name" value="PHOSPHOLIPASE A1"/>
    <property type="match status" value="1"/>
</dbReference>
<evidence type="ECO:0000256" key="4">
    <source>
        <dbReference type="ARBA" id="ARBA00010525"/>
    </source>
</evidence>
<keyword evidence="23" id="KW-1185">Reference proteome</keyword>
<evidence type="ECO:0000256" key="13">
    <source>
        <dbReference type="ARBA" id="ARBA00022837"/>
    </source>
</evidence>
<feature type="active site" description="Proton acceptor" evidence="19">
    <location>
        <position position="161"/>
    </location>
</feature>
<dbReference type="PRINTS" id="PR01486">
    <property type="entry name" value="PHPHLIPASEA1"/>
</dbReference>
<evidence type="ECO:0000256" key="2">
    <source>
        <dbReference type="ARBA" id="ARBA00001604"/>
    </source>
</evidence>
<keyword evidence="17" id="KW-0998">Cell outer membrane</keyword>
<dbReference type="Gene3D" id="2.40.230.10">
    <property type="entry name" value="Phospholipase A1"/>
    <property type="match status" value="1"/>
</dbReference>
<evidence type="ECO:0000256" key="19">
    <source>
        <dbReference type="PIRSR" id="PIRSR603187-1"/>
    </source>
</evidence>
<comment type="subcellular location">
    <subcellularLocation>
        <location evidence="3">Cell outer membrane</location>
        <topology evidence="3">Multi-pass membrane protein</topology>
    </subcellularLocation>
</comment>
<evidence type="ECO:0000256" key="17">
    <source>
        <dbReference type="ARBA" id="ARBA00023237"/>
    </source>
</evidence>
<feature type="binding site" description="in dimeric form" evidence="20">
    <location>
        <position position="127"/>
    </location>
    <ligand>
        <name>Ca(2+)</name>
        <dbReference type="ChEBI" id="CHEBI:29108"/>
        <label>1</label>
    </ligand>
</feature>
<evidence type="ECO:0000313" key="23">
    <source>
        <dbReference type="Proteomes" id="UP000199452"/>
    </source>
</evidence>
<keyword evidence="14" id="KW-0442">Lipid degradation</keyword>
<feature type="chain" id="PRO_5011517375" description="Phosphatidylcholine 1-acylhydrolase" evidence="21">
    <location>
        <begin position="25"/>
        <end position="297"/>
    </location>
</feature>
<dbReference type="STRING" id="1640674.SAMN05216323_102227"/>
<evidence type="ECO:0000256" key="20">
    <source>
        <dbReference type="PIRSR" id="PIRSR603187-2"/>
    </source>
</evidence>
<protein>
    <recommendedName>
        <fullName evidence="18">Phosphatidylcholine 1-acylhydrolase</fullName>
        <ecNumber evidence="6">3.1.1.32</ecNumber>
        <ecNumber evidence="7">3.1.1.4</ecNumber>
    </recommendedName>
</protein>
<keyword evidence="9" id="KW-0812">Transmembrane</keyword>
<evidence type="ECO:0000256" key="15">
    <source>
        <dbReference type="ARBA" id="ARBA00023098"/>
    </source>
</evidence>
<dbReference type="PANTHER" id="PTHR40457">
    <property type="entry name" value="PHOSPHOLIPASE A1"/>
    <property type="match status" value="1"/>
</dbReference>